<gene>
    <name evidence="3" type="ORF">K5P26_08820</name>
</gene>
<evidence type="ECO:0000259" key="2">
    <source>
        <dbReference type="Pfam" id="PF02120"/>
    </source>
</evidence>
<sequence>MMANSNPLSGQRPGAQGITALLGGAFPVAAGGEAQGGFDRLLAALPVAGLPANGASALPAALPTALAAAPVSAPAGEPQFEGSAPAIVDIEVDFDRGADEVGVPAAPLPDGTPAPAIAPGAVATKAVENLLKAHAGKATKNATGIDADGTVAKGQQLAGDAVSPTDGEAIETPPVASAPDVDAEVAPDRTGVPVTIAATTNGATKANEAAPAKTQNVATSGTQLPAPAGARTPAKGATADEARAANRQNATPVLPASAKAADHASPMSAVLAAASDRSRPAPQVNDAPSMAVLLHRPEAAPVPGAPNNVAAGPVADRILDMTSEDVWIEQLARDIVATKSDEGDISFRLMPRHLGRLDVAMRMEGDGVSLKLETQHEATATIVTAAQGRLVEDLRQQGVRVTGADVTCTHGDAGRQSQQGQGRAATADPAHLIETATDRAEARDDKRAADRRGRFA</sequence>
<evidence type="ECO:0000313" key="4">
    <source>
        <dbReference type="Proteomes" id="UP001166571"/>
    </source>
</evidence>
<proteinExistence type="predicted"/>
<protein>
    <submittedName>
        <fullName evidence="3">Flagellar hook-length control protein FliK</fullName>
    </submittedName>
</protein>
<dbReference type="EMBL" id="JAILXK010000002">
    <property type="protein sequence ID" value="MBY4637237.1"/>
    <property type="molecule type" value="Genomic_DNA"/>
</dbReference>
<dbReference type="RefSeq" id="WP_222136530.1">
    <property type="nucleotide sequence ID" value="NZ_JAILXK010000002.1"/>
</dbReference>
<dbReference type="Proteomes" id="UP001166571">
    <property type="component" value="Unassembled WGS sequence"/>
</dbReference>
<keyword evidence="4" id="KW-1185">Reference proteome</keyword>
<feature type="compositionally biased region" description="Polar residues" evidence="1">
    <location>
        <begin position="213"/>
        <end position="223"/>
    </location>
</feature>
<feature type="region of interest" description="Disordered" evidence="1">
    <location>
        <begin position="156"/>
        <end position="187"/>
    </location>
</feature>
<evidence type="ECO:0000256" key="1">
    <source>
        <dbReference type="SAM" id="MobiDB-lite"/>
    </source>
</evidence>
<keyword evidence="3" id="KW-0969">Cilium</keyword>
<organism evidence="3 4">
    <name type="scientific">Sphingopyxis jiangsuensis</name>
    <dbReference type="NCBI Taxonomy" id="2871171"/>
    <lineage>
        <taxon>Bacteria</taxon>
        <taxon>Pseudomonadati</taxon>
        <taxon>Pseudomonadota</taxon>
        <taxon>Alphaproteobacteria</taxon>
        <taxon>Sphingomonadales</taxon>
        <taxon>Sphingomonadaceae</taxon>
        <taxon>Sphingopyxis</taxon>
    </lineage>
</organism>
<dbReference type="Pfam" id="PF02120">
    <property type="entry name" value="Flg_hook"/>
    <property type="match status" value="1"/>
</dbReference>
<reference evidence="3" key="1">
    <citation type="submission" date="2021-08" db="EMBL/GenBank/DDBJ databases">
        <title>Sphingopyxis panaciterrulae sp. nov., isolated from the surface water of the Yellow Sea.</title>
        <authorList>
            <person name="Gao Z."/>
            <person name="Zhang D."/>
            <person name="Zhang A."/>
        </authorList>
    </citation>
    <scope>NUCLEOTIDE SEQUENCE</scope>
    <source>
        <strain evidence="3">XHP0097</strain>
    </source>
</reference>
<dbReference type="InterPro" id="IPR021136">
    <property type="entry name" value="Flagellar_hook_control-like_C"/>
</dbReference>
<feature type="domain" description="Flagellar hook-length control protein-like C-terminal" evidence="2">
    <location>
        <begin position="335"/>
        <end position="407"/>
    </location>
</feature>
<feature type="region of interest" description="Disordered" evidence="1">
    <location>
        <begin position="203"/>
        <end position="249"/>
    </location>
</feature>
<evidence type="ECO:0000313" key="3">
    <source>
        <dbReference type="EMBL" id="MBY4637237.1"/>
    </source>
</evidence>
<dbReference type="InterPro" id="IPR038610">
    <property type="entry name" value="FliK-like_C_sf"/>
</dbReference>
<comment type="caution">
    <text evidence="3">The sequence shown here is derived from an EMBL/GenBank/DDBJ whole genome shotgun (WGS) entry which is preliminary data.</text>
</comment>
<dbReference type="CDD" id="cd17470">
    <property type="entry name" value="T3SS_Flik_C"/>
    <property type="match status" value="1"/>
</dbReference>
<dbReference type="Gene3D" id="3.30.750.140">
    <property type="match status" value="1"/>
</dbReference>
<keyword evidence="3" id="KW-0282">Flagellum</keyword>
<accession>A0ABS7MDX6</accession>
<feature type="compositionally biased region" description="Basic and acidic residues" evidence="1">
    <location>
        <begin position="436"/>
        <end position="456"/>
    </location>
</feature>
<feature type="region of interest" description="Disordered" evidence="1">
    <location>
        <begin position="410"/>
        <end position="456"/>
    </location>
</feature>
<keyword evidence="3" id="KW-0966">Cell projection</keyword>
<feature type="compositionally biased region" description="Low complexity" evidence="1">
    <location>
        <begin position="414"/>
        <end position="427"/>
    </location>
</feature>
<name>A0ABS7MDX6_9SPHN</name>